<reference evidence="2 3" key="1">
    <citation type="submission" date="2018-07" db="EMBL/GenBank/DDBJ databases">
        <title>A draft genome of a endophytic bacteria, a new species of Pedobacter.</title>
        <authorList>
            <person name="Zhang Z.D."/>
            <person name="Chen Z.J."/>
        </authorList>
    </citation>
    <scope>NUCLEOTIDE SEQUENCE [LARGE SCALE GENOMIC DNA]</scope>
    <source>
        <strain evidence="2 3">RS10</strain>
    </source>
</reference>
<dbReference type="OrthoDB" id="660361at2"/>
<keyword evidence="1" id="KW-0812">Transmembrane</keyword>
<feature type="transmembrane region" description="Helical" evidence="1">
    <location>
        <begin position="46"/>
        <end position="69"/>
    </location>
</feature>
<proteinExistence type="predicted"/>
<sequence length="201" mass="23203">MEQQILQEEKKPKVYEEIFKHGLILGIAMFILGIALLFLIQGADSFMVMVIVYPLILLVVFPIIVSVFLCINLRKSIGGYWTFKQALKSIFIVFFVGWLVSFGLNLIYTKVIDTTSTERMQEHIKERTLVFMKNQNVDEDKLNEESAKMDEQFAKQNEFTAKSVFKNITIGISIIFVFALIFAAIFKRERPVRLESFPTEA</sequence>
<feature type="transmembrane region" description="Helical" evidence="1">
    <location>
        <begin position="168"/>
        <end position="186"/>
    </location>
</feature>
<dbReference type="InterPro" id="IPR025250">
    <property type="entry name" value="DUF4199"/>
</dbReference>
<keyword evidence="3" id="KW-1185">Reference proteome</keyword>
<dbReference type="RefSeq" id="WP_113948334.1">
    <property type="nucleotide sequence ID" value="NZ_QNQU01000006.1"/>
</dbReference>
<evidence type="ECO:0000313" key="2">
    <source>
        <dbReference type="EMBL" id="RBQ08662.1"/>
    </source>
</evidence>
<organism evidence="2 3">
    <name type="scientific">Pedobacter miscanthi</name>
    <dbReference type="NCBI Taxonomy" id="2259170"/>
    <lineage>
        <taxon>Bacteria</taxon>
        <taxon>Pseudomonadati</taxon>
        <taxon>Bacteroidota</taxon>
        <taxon>Sphingobacteriia</taxon>
        <taxon>Sphingobacteriales</taxon>
        <taxon>Sphingobacteriaceae</taxon>
        <taxon>Pedobacter</taxon>
    </lineage>
</organism>
<feature type="transmembrane region" description="Helical" evidence="1">
    <location>
        <begin position="21"/>
        <end position="40"/>
    </location>
</feature>
<dbReference type="Proteomes" id="UP000252081">
    <property type="component" value="Unassembled WGS sequence"/>
</dbReference>
<feature type="transmembrane region" description="Helical" evidence="1">
    <location>
        <begin position="90"/>
        <end position="108"/>
    </location>
</feature>
<name>A0A366L693_9SPHI</name>
<evidence type="ECO:0000256" key="1">
    <source>
        <dbReference type="SAM" id="Phobius"/>
    </source>
</evidence>
<gene>
    <name evidence="2" type="ORF">DRW42_08110</name>
</gene>
<dbReference type="Pfam" id="PF13858">
    <property type="entry name" value="DUF4199"/>
    <property type="match status" value="1"/>
</dbReference>
<protein>
    <recommendedName>
        <fullName evidence="4">DUF4199 domain-containing protein</fullName>
    </recommendedName>
</protein>
<evidence type="ECO:0000313" key="3">
    <source>
        <dbReference type="Proteomes" id="UP000252081"/>
    </source>
</evidence>
<keyword evidence="1" id="KW-0472">Membrane</keyword>
<accession>A0A366L693</accession>
<comment type="caution">
    <text evidence="2">The sequence shown here is derived from an EMBL/GenBank/DDBJ whole genome shotgun (WGS) entry which is preliminary data.</text>
</comment>
<dbReference type="AlphaFoldDB" id="A0A366L693"/>
<dbReference type="EMBL" id="QNQU01000006">
    <property type="protein sequence ID" value="RBQ08662.1"/>
    <property type="molecule type" value="Genomic_DNA"/>
</dbReference>
<keyword evidence="1" id="KW-1133">Transmembrane helix</keyword>
<evidence type="ECO:0008006" key="4">
    <source>
        <dbReference type="Google" id="ProtNLM"/>
    </source>
</evidence>